<dbReference type="Proteomes" id="UP000198521">
    <property type="component" value="Unassembled WGS sequence"/>
</dbReference>
<feature type="compositionally biased region" description="Polar residues" evidence="1">
    <location>
        <begin position="366"/>
        <end position="375"/>
    </location>
</feature>
<sequence>MKRIILVIAIFCIANVGNSQCSIENDDDQLINGTSLQSGQSFIASCNGILNSIGILTFTSDVVNVTLYDGEGYGGTVLGTLTNQTTSPFSTPTDYSEFDFSALNITLISGQTYTLDISNIGGLIAYDNEPTPNYADGQRYENGISQANSDLLFLVNLTAIPCTDPDIPTVTHAPTTLCEGDTATLSISGNLNDATEWHIYTGACGGTEIGTTSTSSFVVTPSSPSTTYFVRGEGGLCVVPGSCANLTVNVTANDVASYSAPADLCINAGIQTNLGGGTPTGGVYSGPGVTDDGNGLTYSFNPTISDVGTHSITYTSAGTCNDSSSDSIEVFDLPNITFSAPSDLCIDQGTQTGLTGGSPAGGTYSGSGVTDSGNG</sequence>
<dbReference type="EMBL" id="FOAB01000006">
    <property type="protein sequence ID" value="SEL77701.1"/>
    <property type="molecule type" value="Genomic_DNA"/>
</dbReference>
<organism evidence="3 4">
    <name type="scientific">Aquimarina amphilecti</name>
    <dbReference type="NCBI Taxonomy" id="1038014"/>
    <lineage>
        <taxon>Bacteria</taxon>
        <taxon>Pseudomonadati</taxon>
        <taxon>Bacteroidota</taxon>
        <taxon>Flavobacteriia</taxon>
        <taxon>Flavobacteriales</taxon>
        <taxon>Flavobacteriaceae</taxon>
        <taxon>Aquimarina</taxon>
    </lineage>
</organism>
<dbReference type="Pfam" id="PF19081">
    <property type="entry name" value="Ig_7"/>
    <property type="match status" value="1"/>
</dbReference>
<evidence type="ECO:0000259" key="2">
    <source>
        <dbReference type="Pfam" id="PF19081"/>
    </source>
</evidence>
<dbReference type="InterPro" id="IPR044023">
    <property type="entry name" value="Ig_7"/>
</dbReference>
<evidence type="ECO:0000256" key="1">
    <source>
        <dbReference type="SAM" id="MobiDB-lite"/>
    </source>
</evidence>
<name>A0A1H7SYM8_AQUAM</name>
<keyword evidence="4" id="KW-1185">Reference proteome</keyword>
<dbReference type="AlphaFoldDB" id="A0A1H7SYM8"/>
<evidence type="ECO:0000313" key="4">
    <source>
        <dbReference type="Proteomes" id="UP000198521"/>
    </source>
</evidence>
<feature type="compositionally biased region" description="Gly residues" evidence="1">
    <location>
        <begin position="354"/>
        <end position="365"/>
    </location>
</feature>
<reference evidence="3 4" key="1">
    <citation type="submission" date="2016-10" db="EMBL/GenBank/DDBJ databases">
        <authorList>
            <person name="de Groot N.N."/>
        </authorList>
    </citation>
    <scope>NUCLEOTIDE SEQUENCE [LARGE SCALE GENOMIC DNA]</scope>
    <source>
        <strain evidence="3 4">DSM 25232</strain>
    </source>
</reference>
<dbReference type="STRING" id="1038014.SAMN04487910_3217"/>
<feature type="domain" description="Ig-like" evidence="2">
    <location>
        <begin position="165"/>
        <end position="250"/>
    </location>
</feature>
<evidence type="ECO:0000313" key="3">
    <source>
        <dbReference type="EMBL" id="SEL77701.1"/>
    </source>
</evidence>
<proteinExistence type="predicted"/>
<protein>
    <recommendedName>
        <fullName evidence="2">Ig-like domain-containing protein</fullName>
    </recommendedName>
</protein>
<dbReference type="RefSeq" id="WP_425284228.1">
    <property type="nucleotide sequence ID" value="NZ_FOAB01000006.1"/>
</dbReference>
<feature type="non-terminal residue" evidence="3">
    <location>
        <position position="375"/>
    </location>
</feature>
<accession>A0A1H7SYM8</accession>
<feature type="region of interest" description="Disordered" evidence="1">
    <location>
        <begin position="349"/>
        <end position="375"/>
    </location>
</feature>
<gene>
    <name evidence="3" type="ORF">SAMN04487910_3217</name>
</gene>